<dbReference type="EMBL" id="JAIMJC010000003">
    <property type="protein sequence ID" value="KAH0528611.1"/>
    <property type="molecule type" value="Genomic_DNA"/>
</dbReference>
<proteinExistence type="predicted"/>
<comment type="caution">
    <text evidence="1">The sequence shown here is derived from an EMBL/GenBank/DDBJ whole genome shotgun (WGS) entry which is preliminary data.</text>
</comment>
<evidence type="ECO:0000313" key="1">
    <source>
        <dbReference type="EMBL" id="KAH0528611.1"/>
    </source>
</evidence>
<keyword evidence="2" id="KW-1185">Reference proteome</keyword>
<dbReference type="Proteomes" id="UP000826573">
    <property type="component" value="Unassembled WGS sequence"/>
</dbReference>
<sequence length="68" mass="7622">MIPTDSLRTGAMHSGMLMVTRDVYIIAMSSKGTGRNWRHQLALMHCAFFFTQAEPEDFWKGILCSVAG</sequence>
<accession>A0A9P8HLJ6</accession>
<name>A0A9P8HLJ6_9HYPO</name>
<evidence type="ECO:0000313" key="2">
    <source>
        <dbReference type="Proteomes" id="UP000826573"/>
    </source>
</evidence>
<reference evidence="1 2" key="1">
    <citation type="submission" date="2021-08" db="EMBL/GenBank/DDBJ databases">
        <title>The highly contiguous genome resource for Trichoderma semiorbis FJ059, a fungal antagonistic to plant pathogens.</title>
        <authorList>
            <person name="Liu T."/>
        </authorList>
    </citation>
    <scope>NUCLEOTIDE SEQUENCE [LARGE SCALE GENOMIC DNA]</scope>
    <source>
        <strain evidence="1 2">FJ059</strain>
    </source>
</reference>
<protein>
    <submittedName>
        <fullName evidence="1">Uncharacterized protein</fullName>
    </submittedName>
</protein>
<organism evidence="1 2">
    <name type="scientific">Trichoderma semiorbis</name>
    <dbReference type="NCBI Taxonomy" id="1491008"/>
    <lineage>
        <taxon>Eukaryota</taxon>
        <taxon>Fungi</taxon>
        <taxon>Dikarya</taxon>
        <taxon>Ascomycota</taxon>
        <taxon>Pezizomycotina</taxon>
        <taxon>Sordariomycetes</taxon>
        <taxon>Hypocreomycetidae</taxon>
        <taxon>Hypocreales</taxon>
        <taxon>Hypocreaceae</taxon>
        <taxon>Trichoderma</taxon>
    </lineage>
</organism>
<gene>
    <name evidence="1" type="ORF">TsFJ059_003451</name>
</gene>
<dbReference type="AlphaFoldDB" id="A0A9P8HLJ6"/>